<reference evidence="2" key="1">
    <citation type="submission" date="2009-08" db="EMBL/GenBank/DDBJ databases">
        <title>Annotation of Salpingoeca rosetta.</title>
        <authorList>
            <consortium name="The Broad Institute Genome Sequencing Platform"/>
            <person name="Russ C."/>
            <person name="Cuomo C."/>
            <person name="Burger G."/>
            <person name="Gray M.W."/>
            <person name="Holland P.W.H."/>
            <person name="King N."/>
            <person name="Lang F.B.F."/>
            <person name="Roger A.J."/>
            <person name="Ruiz-Trillo I."/>
            <person name="Young S.K."/>
            <person name="Zeng Q."/>
            <person name="Gargeya S."/>
            <person name="Alvarado L."/>
            <person name="Berlin A."/>
            <person name="Chapman S.B."/>
            <person name="Chen Z."/>
            <person name="Freedman E."/>
            <person name="Gellesch M."/>
            <person name="Goldberg J."/>
            <person name="Griggs A."/>
            <person name="Gujja S."/>
            <person name="Heilman E."/>
            <person name="Heiman D."/>
            <person name="Howarth C."/>
            <person name="Mehta T."/>
            <person name="Neiman D."/>
            <person name="Pearson M."/>
            <person name="Roberts A."/>
            <person name="Saif S."/>
            <person name="Shea T."/>
            <person name="Shenoy N."/>
            <person name="Sisk P."/>
            <person name="Stolte C."/>
            <person name="Sykes S."/>
            <person name="White J."/>
            <person name="Yandava C."/>
            <person name="Haas B."/>
            <person name="Nusbaum C."/>
            <person name="Birren B."/>
        </authorList>
    </citation>
    <scope>NUCLEOTIDE SEQUENCE [LARGE SCALE GENOMIC DNA]</scope>
    <source>
        <strain evidence="2">ATCC 50818</strain>
    </source>
</reference>
<evidence type="ECO:0000313" key="2">
    <source>
        <dbReference type="EMBL" id="EGD77685.1"/>
    </source>
</evidence>
<keyword evidence="3" id="KW-1185">Reference proteome</keyword>
<dbReference type="GeneID" id="16070714"/>
<proteinExistence type="predicted"/>
<feature type="compositionally biased region" description="Basic and acidic residues" evidence="1">
    <location>
        <begin position="18"/>
        <end position="31"/>
    </location>
</feature>
<dbReference type="AlphaFoldDB" id="F2UKN6"/>
<dbReference type="KEGG" id="sre:PTSG_08778"/>
<evidence type="ECO:0000313" key="3">
    <source>
        <dbReference type="Proteomes" id="UP000007799"/>
    </source>
</evidence>
<dbReference type="EMBL" id="GL832979">
    <property type="protein sequence ID" value="EGD77685.1"/>
    <property type="molecule type" value="Genomic_DNA"/>
</dbReference>
<feature type="region of interest" description="Disordered" evidence="1">
    <location>
        <begin position="1"/>
        <end position="60"/>
    </location>
</feature>
<feature type="compositionally biased region" description="Polar residues" evidence="1">
    <location>
        <begin position="1"/>
        <end position="14"/>
    </location>
</feature>
<accession>F2UKN6</accession>
<name>F2UKN6_SALR5</name>
<evidence type="ECO:0000256" key="1">
    <source>
        <dbReference type="SAM" id="MobiDB-lite"/>
    </source>
</evidence>
<sequence length="392" mass="40448">MFTANKPATKNNLTAEKQQSRAEAEAEEHQELQQLQSKASMFTAQAHSPAHTAPKHDPRPKRQDLAVVLLTMPEHHRCSLRDRAAQVLLLVLSTSGVSLTLPNALANDASANPAEHKREPSIFADQHGGLVMQDTHVQVSLAELLQELHGLKTTVSALQSQNADLLTNDDVLQAQLSSLMEQHHQQQQQQGTSLVTFPRTKAISQSGTYSVTISVANSSMLPLPTSAFVFIEVGGAGGGGAASANPSTCAIAHNGRSGTSTTITHVDGGTTTTWLLATGGGGGKYAANTVFPGTAHGHGEVGPICFIGRGGVGGHAGVYSIRPSTDGGNGGYASGDFEISAGEPTLLQVVVGSGGTGGASSCNGNGVSGADGFAIFRYPANVEMTFEVVPGA</sequence>
<dbReference type="InParanoid" id="F2UKN6"/>
<protein>
    <submittedName>
        <fullName evidence="2">Uncharacterized protein</fullName>
    </submittedName>
</protein>
<gene>
    <name evidence="2" type="ORF">PTSG_08778</name>
</gene>
<dbReference type="RefSeq" id="XP_004990161.1">
    <property type="nucleotide sequence ID" value="XM_004990104.1"/>
</dbReference>
<organism evidence="3">
    <name type="scientific">Salpingoeca rosetta (strain ATCC 50818 / BSB-021)</name>
    <dbReference type="NCBI Taxonomy" id="946362"/>
    <lineage>
        <taxon>Eukaryota</taxon>
        <taxon>Choanoflagellata</taxon>
        <taxon>Craspedida</taxon>
        <taxon>Salpingoecidae</taxon>
        <taxon>Salpingoeca</taxon>
    </lineage>
</organism>
<dbReference type="Proteomes" id="UP000007799">
    <property type="component" value="Unassembled WGS sequence"/>
</dbReference>